<evidence type="ECO:0000313" key="2">
    <source>
        <dbReference type="EMBL" id="GGP75242.1"/>
    </source>
</evidence>
<name>A0A918AU55_9PSEU</name>
<accession>A0A918AU55</accession>
<evidence type="ECO:0000313" key="3">
    <source>
        <dbReference type="Proteomes" id="UP000639606"/>
    </source>
</evidence>
<proteinExistence type="predicted"/>
<dbReference type="Proteomes" id="UP000639606">
    <property type="component" value="Unassembled WGS sequence"/>
</dbReference>
<protein>
    <recommendedName>
        <fullName evidence="4">Lipoprotein</fullName>
    </recommendedName>
</protein>
<reference evidence="2" key="1">
    <citation type="journal article" date="2014" name="Int. J. Syst. Evol. Microbiol.">
        <title>Complete genome sequence of Corynebacterium casei LMG S-19264T (=DSM 44701T), isolated from a smear-ripened cheese.</title>
        <authorList>
            <consortium name="US DOE Joint Genome Institute (JGI-PGF)"/>
            <person name="Walter F."/>
            <person name="Albersmeier A."/>
            <person name="Kalinowski J."/>
            <person name="Ruckert C."/>
        </authorList>
    </citation>
    <scope>NUCLEOTIDE SEQUENCE</scope>
    <source>
        <strain evidence="2">JCM 3313</strain>
    </source>
</reference>
<dbReference type="NCBIfam" id="NF037950">
    <property type="entry name" value="spanin2_1"/>
    <property type="match status" value="1"/>
</dbReference>
<keyword evidence="3" id="KW-1185">Reference proteome</keyword>
<feature type="chain" id="PRO_5039172835" description="Lipoprotein" evidence="1">
    <location>
        <begin position="25"/>
        <end position="131"/>
    </location>
</feature>
<evidence type="ECO:0000256" key="1">
    <source>
        <dbReference type="SAM" id="SignalP"/>
    </source>
</evidence>
<feature type="signal peptide" evidence="1">
    <location>
        <begin position="1"/>
        <end position="24"/>
    </location>
</feature>
<dbReference type="PROSITE" id="PS51257">
    <property type="entry name" value="PROKAR_LIPOPROTEIN"/>
    <property type="match status" value="1"/>
</dbReference>
<comment type="caution">
    <text evidence="2">The sequence shown here is derived from an EMBL/GenBank/DDBJ whole genome shotgun (WGS) entry which is preliminary data.</text>
</comment>
<dbReference type="AlphaFoldDB" id="A0A918AU55"/>
<dbReference type="RefSeq" id="WP_189226314.1">
    <property type="nucleotide sequence ID" value="NZ_BMRG01000015.1"/>
</dbReference>
<keyword evidence="1" id="KW-0732">Signal</keyword>
<organism evidence="2 3">
    <name type="scientific">Saccharothrix coeruleofusca</name>
    <dbReference type="NCBI Taxonomy" id="33919"/>
    <lineage>
        <taxon>Bacteria</taxon>
        <taxon>Bacillati</taxon>
        <taxon>Actinomycetota</taxon>
        <taxon>Actinomycetes</taxon>
        <taxon>Pseudonocardiales</taxon>
        <taxon>Pseudonocardiaceae</taxon>
        <taxon>Saccharothrix</taxon>
    </lineage>
</organism>
<dbReference type="EMBL" id="BMRG01000015">
    <property type="protein sequence ID" value="GGP75242.1"/>
    <property type="molecule type" value="Genomic_DNA"/>
</dbReference>
<sequence>MRTPIRLTAIAAACTAVVAMSACGAVQEAADTANAVADTATTVQVCADALAGATAALDTAAPERAVDQAHDAAVTLTDLASRAADTTVNEAIAALATTLREVTVQDLVGRPAEWVRVKADQVAALTAACAP</sequence>
<evidence type="ECO:0008006" key="4">
    <source>
        <dbReference type="Google" id="ProtNLM"/>
    </source>
</evidence>
<gene>
    <name evidence="2" type="ORF">GCM10010185_56090</name>
</gene>
<reference evidence="2" key="2">
    <citation type="submission" date="2020-09" db="EMBL/GenBank/DDBJ databases">
        <authorList>
            <person name="Sun Q."/>
            <person name="Ohkuma M."/>
        </authorList>
    </citation>
    <scope>NUCLEOTIDE SEQUENCE</scope>
    <source>
        <strain evidence="2">JCM 3313</strain>
    </source>
</reference>